<dbReference type="Pfam" id="PF00873">
    <property type="entry name" value="ACR_tran"/>
    <property type="match status" value="1"/>
</dbReference>
<evidence type="ECO:0000256" key="1">
    <source>
        <dbReference type="ARBA" id="ARBA00004651"/>
    </source>
</evidence>
<feature type="transmembrane region" description="Helical" evidence="8">
    <location>
        <begin position="862"/>
        <end position="881"/>
    </location>
</feature>
<dbReference type="EMBL" id="BMIY01000010">
    <property type="protein sequence ID" value="GFZ79542.1"/>
    <property type="molecule type" value="Genomic_DNA"/>
</dbReference>
<keyword evidence="5 8" id="KW-0812">Transmembrane</keyword>
<feature type="transmembrane region" description="Helical" evidence="8">
    <location>
        <begin position="888"/>
        <end position="908"/>
    </location>
</feature>
<dbReference type="PANTHER" id="PTHR32063">
    <property type="match status" value="1"/>
</dbReference>
<dbReference type="Proteomes" id="UP000627715">
    <property type="component" value="Unassembled WGS sequence"/>
</dbReference>
<dbReference type="Gene3D" id="3.30.2090.10">
    <property type="entry name" value="Multidrug efflux transporter AcrB TolC docking domain, DN and DC subdomains"/>
    <property type="match status" value="2"/>
</dbReference>
<dbReference type="AlphaFoldDB" id="A0A916QL32"/>
<dbReference type="RefSeq" id="WP_068810045.1">
    <property type="nucleotide sequence ID" value="NZ_BMIY01000010.1"/>
</dbReference>
<feature type="transmembrane region" description="Helical" evidence="8">
    <location>
        <begin position="473"/>
        <end position="496"/>
    </location>
</feature>
<dbReference type="SUPFAM" id="SSF82866">
    <property type="entry name" value="Multidrug efflux transporter AcrB transmembrane domain"/>
    <property type="match status" value="2"/>
</dbReference>
<keyword evidence="3" id="KW-0813">Transport</keyword>
<feature type="transmembrane region" description="Helical" evidence="8">
    <location>
        <begin position="335"/>
        <end position="354"/>
    </location>
</feature>
<dbReference type="GO" id="GO:0042910">
    <property type="term" value="F:xenobiotic transmembrane transporter activity"/>
    <property type="evidence" value="ECO:0007669"/>
    <property type="project" value="TreeGrafter"/>
</dbReference>
<protein>
    <submittedName>
        <fullName evidence="9">Cation efflux system protein</fullName>
    </submittedName>
</protein>
<dbReference type="Gene3D" id="3.30.70.1430">
    <property type="entry name" value="Multidrug efflux transporter AcrB pore domain"/>
    <property type="match status" value="2"/>
</dbReference>
<proteinExistence type="inferred from homology"/>
<feature type="transmembrane region" description="Helical" evidence="8">
    <location>
        <begin position="429"/>
        <end position="453"/>
    </location>
</feature>
<comment type="subcellular location">
    <subcellularLocation>
        <location evidence="1">Cell membrane</location>
        <topology evidence="1">Multi-pass membrane protein</topology>
    </subcellularLocation>
</comment>
<evidence type="ECO:0000256" key="2">
    <source>
        <dbReference type="ARBA" id="ARBA00010942"/>
    </source>
</evidence>
<dbReference type="OrthoDB" id="9758297at2"/>
<dbReference type="Gene3D" id="1.20.1640.10">
    <property type="entry name" value="Multidrug efflux transporter AcrB transmembrane domain"/>
    <property type="match status" value="2"/>
</dbReference>
<evidence type="ECO:0000256" key="4">
    <source>
        <dbReference type="ARBA" id="ARBA00022475"/>
    </source>
</evidence>
<evidence type="ECO:0000256" key="3">
    <source>
        <dbReference type="ARBA" id="ARBA00022448"/>
    </source>
</evidence>
<dbReference type="SUPFAM" id="SSF82693">
    <property type="entry name" value="Multidrug efflux transporter AcrB pore domain, PN1, PN2, PC1 and PC2 subdomains"/>
    <property type="match status" value="3"/>
</dbReference>
<dbReference type="SUPFAM" id="SSF82714">
    <property type="entry name" value="Multidrug efflux transporter AcrB TolC docking domain, DN and DC subdomains"/>
    <property type="match status" value="2"/>
</dbReference>
<dbReference type="PRINTS" id="PR00702">
    <property type="entry name" value="ACRIFLAVINRP"/>
</dbReference>
<feature type="transmembrane region" description="Helical" evidence="8">
    <location>
        <begin position="387"/>
        <end position="408"/>
    </location>
</feature>
<keyword evidence="7 8" id="KW-0472">Membrane</keyword>
<dbReference type="GO" id="GO:0008324">
    <property type="term" value="F:monoatomic cation transmembrane transporter activity"/>
    <property type="evidence" value="ECO:0007669"/>
    <property type="project" value="InterPro"/>
</dbReference>
<organism evidence="9 10">
    <name type="scientific">Pseudohongiella nitratireducens</name>
    <dbReference type="NCBI Taxonomy" id="1768907"/>
    <lineage>
        <taxon>Bacteria</taxon>
        <taxon>Pseudomonadati</taxon>
        <taxon>Pseudomonadota</taxon>
        <taxon>Gammaproteobacteria</taxon>
        <taxon>Pseudomonadales</taxon>
        <taxon>Pseudohongiellaceae</taxon>
        <taxon>Pseudohongiella</taxon>
    </lineage>
</organism>
<dbReference type="PANTHER" id="PTHR32063:SF68">
    <property type="entry name" value="PROBALE CATION EFFLUX SYSTEM PROTEIN"/>
    <property type="match status" value="1"/>
</dbReference>
<dbReference type="Gene3D" id="3.30.70.1320">
    <property type="entry name" value="Multidrug efflux transporter AcrB pore domain like"/>
    <property type="match status" value="1"/>
</dbReference>
<feature type="transmembrane region" description="Helical" evidence="8">
    <location>
        <begin position="526"/>
        <end position="546"/>
    </location>
</feature>
<evidence type="ECO:0000313" key="9">
    <source>
        <dbReference type="EMBL" id="GFZ79542.1"/>
    </source>
</evidence>
<evidence type="ECO:0000256" key="7">
    <source>
        <dbReference type="ARBA" id="ARBA00023136"/>
    </source>
</evidence>
<feature type="transmembrane region" description="Helical" evidence="8">
    <location>
        <begin position="991"/>
        <end position="1014"/>
    </location>
</feature>
<feature type="transmembrane region" description="Helical" evidence="8">
    <location>
        <begin position="963"/>
        <end position="979"/>
    </location>
</feature>
<evidence type="ECO:0000256" key="6">
    <source>
        <dbReference type="ARBA" id="ARBA00022989"/>
    </source>
</evidence>
<evidence type="ECO:0000256" key="5">
    <source>
        <dbReference type="ARBA" id="ARBA00022692"/>
    </source>
</evidence>
<keyword evidence="4" id="KW-1003">Cell membrane</keyword>
<name>A0A916QL32_9GAMM</name>
<gene>
    <name evidence="9" type="ORF">GCM10011403_23240</name>
</gene>
<feature type="transmembrane region" description="Helical" evidence="8">
    <location>
        <begin position="361"/>
        <end position="381"/>
    </location>
</feature>
<reference evidence="9" key="2">
    <citation type="submission" date="2020-09" db="EMBL/GenBank/DDBJ databases">
        <authorList>
            <person name="Sun Q."/>
            <person name="Zhou Y."/>
        </authorList>
    </citation>
    <scope>NUCLEOTIDE SEQUENCE</scope>
    <source>
        <strain evidence="9">CGMCC 1.15425</strain>
    </source>
</reference>
<comment type="similarity">
    <text evidence="2">Belongs to the resistance-nodulation-cell division (RND) (TC 2.A.6) family.</text>
</comment>
<dbReference type="InterPro" id="IPR027463">
    <property type="entry name" value="AcrB_DN_DC_subdom"/>
</dbReference>
<dbReference type="InterPro" id="IPR004763">
    <property type="entry name" value="CusA-like"/>
</dbReference>
<feature type="transmembrane region" description="Helical" evidence="8">
    <location>
        <begin position="920"/>
        <end position="942"/>
    </location>
</feature>
<dbReference type="InterPro" id="IPR001036">
    <property type="entry name" value="Acrflvin-R"/>
</dbReference>
<keyword evidence="6 8" id="KW-1133">Transmembrane helix</keyword>
<reference evidence="9" key="1">
    <citation type="journal article" date="2014" name="Int. J. Syst. Evol. Microbiol.">
        <title>Complete genome sequence of Corynebacterium casei LMG S-19264T (=DSM 44701T), isolated from a smear-ripened cheese.</title>
        <authorList>
            <consortium name="US DOE Joint Genome Institute (JGI-PGF)"/>
            <person name="Walter F."/>
            <person name="Albersmeier A."/>
            <person name="Kalinowski J."/>
            <person name="Ruckert C."/>
        </authorList>
    </citation>
    <scope>NUCLEOTIDE SEQUENCE</scope>
    <source>
        <strain evidence="9">CGMCC 1.15425</strain>
    </source>
</reference>
<dbReference type="NCBIfam" id="TIGR00914">
    <property type="entry name" value="2A0601"/>
    <property type="match status" value="1"/>
</dbReference>
<dbReference type="Gene3D" id="3.30.70.1440">
    <property type="entry name" value="Multidrug efflux transporter AcrB pore domain"/>
    <property type="match status" value="1"/>
</dbReference>
<evidence type="ECO:0000256" key="8">
    <source>
        <dbReference type="SAM" id="Phobius"/>
    </source>
</evidence>
<dbReference type="GO" id="GO:0005886">
    <property type="term" value="C:plasma membrane"/>
    <property type="evidence" value="ECO:0007669"/>
    <property type="project" value="UniProtKB-SubCell"/>
</dbReference>
<accession>A0A916QL32</accession>
<evidence type="ECO:0000313" key="10">
    <source>
        <dbReference type="Proteomes" id="UP000627715"/>
    </source>
</evidence>
<sequence>MLSKLVQFSLSQRLLTVLFALMVGGFGVRALMQLPIDAFPDISPTQVKVIIKAPGMTPEEVEALITQPVEVELLGIPRKTILRSISKYALSSITMDFEEGTDIYWARQQVAERLSNVWGDLPGSISGGLAPMSTPLGDMFMFTVESDALSLEEERYLVDWVIRPALRTVPGVADVNALGGFVRTYEVIPDPEAMATMNVSHDAIIDALEANNRNDGAGRIDQGEETLLVRVSGAIIDLEDIKSIRVSTTDGDYVPLNQVAHLTTGQLERYGSVTGDGESEVVQALVIGMTGANAREVVNGVKAKLSEIETTLPEGTYFDVFYDRSILIQGAVSTVSRALIEAVVLVVILLMLFLGNVRAALTAAIILPFSALVTFLMMNSMGMSANLMSLGGLVIAIGMLVDSAIVVVENIVSTMSHHQASNRLPRLHIIYRAVKSVATPVTSGILIIIIVFLPLLSLEGLEGKLFGPVTMTIVFALIASLTLSLTVVPVVASYLITKASHEDPWLARKLLGLYQPSLKKALANPIYVVATAAIMLVCTVAIFPLVGKTFMPTMDEGDMIIQLETIPSINLETSTAIVSRVEKALLADITEIKRLVSRSGSDEIGMDPMGLNETDMFLHLKPMDEWESESKAELEDKIRNIMDGFPGINYGFTMPIDMRVSEMLTGSRGDVAIKLFGSSLDTLNGYAQQISDLVSGIPGAVDTTASLNEGAQYLQITVDRVRAGEVGLDANQLQRRLRAQIEGLEVGTVIENSARVPLMIRFDKVAGDGLAAMRNNLISLPDGDSIPLSSIAQIERVEGPVGINRENSQRFSVIRTNVEGRDLVGFVDEARNLIADELPLPEGYTLEWGGEFENQQRASARLALVIPIALLLIALVLFMTFRSIKQTLIILSNIPFAMTGGLMALWLTGEFLSVPASVGFIALLGIAVLNGVVMMSHFNYLADKGLSAAEVAFEGALRRLRPVMMTASICAIGLVPLLLASGPGSEIQKPLAIVVIGGLISSTLLTLFLLPIIYEFFHRSAVQGTSAMNMQGAQS</sequence>
<comment type="caution">
    <text evidence="9">The sequence shown here is derived from an EMBL/GenBank/DDBJ whole genome shotgun (WGS) entry which is preliminary data.</text>
</comment>
<keyword evidence="10" id="KW-1185">Reference proteome</keyword>